<sequence>MSETRRETLIEFPCDFPIKIMGARVEGFAQAIVEVVLRHDEGFDAASVEMRPSSKGNYLALTCIVRAHSQAQLDALYRELTAHPMVKVVL</sequence>
<name>A0A2I6SA72_9RHOO</name>
<dbReference type="OrthoDB" id="9793424at2"/>
<reference evidence="3 4" key="1">
    <citation type="submission" date="2018-01" db="EMBL/GenBank/DDBJ databases">
        <authorList>
            <person name="Fu G.-Y."/>
        </authorList>
    </citation>
    <scope>NUCLEOTIDE SEQUENCE [LARGE SCALE GENOMIC DNA]</scope>
    <source>
        <strain evidence="3 4">SY39</strain>
    </source>
</reference>
<dbReference type="KEGG" id="atw:C0099_15210"/>
<evidence type="ECO:0000256" key="2">
    <source>
        <dbReference type="HAMAP-Rule" id="MF_00659"/>
    </source>
</evidence>
<proteinExistence type="inferred from homology"/>
<dbReference type="InterPro" id="IPR007454">
    <property type="entry name" value="UPF0250_YbeD-like"/>
</dbReference>
<dbReference type="InterPro" id="IPR027471">
    <property type="entry name" value="YbeD-like_sf"/>
</dbReference>
<dbReference type="NCBIfam" id="NF002533">
    <property type="entry name" value="PRK02047.1"/>
    <property type="match status" value="1"/>
</dbReference>
<dbReference type="PANTHER" id="PTHR38036:SF1">
    <property type="entry name" value="UPF0250 PROTEIN YBED"/>
    <property type="match status" value="1"/>
</dbReference>
<dbReference type="Pfam" id="PF04359">
    <property type="entry name" value="DUF493"/>
    <property type="match status" value="1"/>
</dbReference>
<dbReference type="RefSeq" id="WP_102248210.1">
    <property type="nucleotide sequence ID" value="NZ_CP025682.1"/>
</dbReference>
<dbReference type="AlphaFoldDB" id="A0A2I6SA72"/>
<organism evidence="3 4">
    <name type="scientific">Pseudazoarcus pumilus</name>
    <dbReference type="NCBI Taxonomy" id="2067960"/>
    <lineage>
        <taxon>Bacteria</taxon>
        <taxon>Pseudomonadati</taxon>
        <taxon>Pseudomonadota</taxon>
        <taxon>Betaproteobacteria</taxon>
        <taxon>Rhodocyclales</taxon>
        <taxon>Zoogloeaceae</taxon>
        <taxon>Pseudazoarcus</taxon>
    </lineage>
</organism>
<dbReference type="PANTHER" id="PTHR38036">
    <property type="entry name" value="UPF0250 PROTEIN YBED"/>
    <property type="match status" value="1"/>
</dbReference>
<accession>A0A2I6SA72</accession>
<gene>
    <name evidence="3" type="ORF">C0099_15210</name>
</gene>
<dbReference type="Gene3D" id="3.30.70.260">
    <property type="match status" value="1"/>
</dbReference>
<evidence type="ECO:0000256" key="1">
    <source>
        <dbReference type="ARBA" id="ARBA00008460"/>
    </source>
</evidence>
<evidence type="ECO:0000313" key="4">
    <source>
        <dbReference type="Proteomes" id="UP000242205"/>
    </source>
</evidence>
<keyword evidence="4" id="KW-1185">Reference proteome</keyword>
<comment type="similarity">
    <text evidence="1 2">Belongs to the UPF0250 family.</text>
</comment>
<dbReference type="EMBL" id="CP025682">
    <property type="protein sequence ID" value="AUN96168.1"/>
    <property type="molecule type" value="Genomic_DNA"/>
</dbReference>
<dbReference type="Proteomes" id="UP000242205">
    <property type="component" value="Chromosome"/>
</dbReference>
<dbReference type="HAMAP" id="MF_00659">
    <property type="entry name" value="UPF0250"/>
    <property type="match status" value="1"/>
</dbReference>
<protein>
    <recommendedName>
        <fullName evidence="2">UPF0250 protein C0099_15210</fullName>
    </recommendedName>
</protein>
<dbReference type="SUPFAM" id="SSF117991">
    <property type="entry name" value="YbeD/HP0495-like"/>
    <property type="match status" value="1"/>
</dbReference>
<evidence type="ECO:0000313" key="3">
    <source>
        <dbReference type="EMBL" id="AUN96168.1"/>
    </source>
</evidence>